<reference evidence="8 9" key="1">
    <citation type="journal article" date="2014" name="Genome Biol. Evol.">
        <title>The secreted proteins of Achlya hypogyna and Thraustotheca clavata identify the ancestral oomycete secretome and reveal gene acquisitions by horizontal gene transfer.</title>
        <authorList>
            <person name="Misner I."/>
            <person name="Blouin N."/>
            <person name="Leonard G."/>
            <person name="Richards T.A."/>
            <person name="Lane C.E."/>
        </authorList>
    </citation>
    <scope>NUCLEOTIDE SEQUENCE [LARGE SCALE GENOMIC DNA]</scope>
    <source>
        <strain evidence="8 9">ATCC 48635</strain>
    </source>
</reference>
<dbReference type="PANTHER" id="PTHR10010:SF46">
    <property type="entry name" value="SODIUM-DEPENDENT PHOSPHATE TRANSPORT PROTEIN 2B"/>
    <property type="match status" value="1"/>
</dbReference>
<dbReference type="Pfam" id="PF02690">
    <property type="entry name" value="Na_Pi_cotrans"/>
    <property type="match status" value="2"/>
</dbReference>
<evidence type="ECO:0000313" key="9">
    <source>
        <dbReference type="Proteomes" id="UP000243579"/>
    </source>
</evidence>
<dbReference type="AlphaFoldDB" id="A0A1V9ZIZ6"/>
<evidence type="ECO:0000256" key="1">
    <source>
        <dbReference type="ARBA" id="ARBA00004651"/>
    </source>
</evidence>
<feature type="transmembrane region" description="Helical" evidence="7">
    <location>
        <begin position="426"/>
        <end position="448"/>
    </location>
</feature>
<feature type="transmembrane region" description="Helical" evidence="7">
    <location>
        <begin position="325"/>
        <end position="346"/>
    </location>
</feature>
<evidence type="ECO:0000256" key="2">
    <source>
        <dbReference type="ARBA" id="ARBA00005808"/>
    </source>
</evidence>
<feature type="transmembrane region" description="Helical" evidence="7">
    <location>
        <begin position="352"/>
        <end position="376"/>
    </location>
</feature>
<feature type="transmembrane region" description="Helical" evidence="7">
    <location>
        <begin position="397"/>
        <end position="420"/>
    </location>
</feature>
<evidence type="ECO:0000256" key="6">
    <source>
        <dbReference type="ARBA" id="ARBA00023136"/>
    </source>
</evidence>
<keyword evidence="9" id="KW-1185">Reference proteome</keyword>
<dbReference type="Proteomes" id="UP000243579">
    <property type="component" value="Unassembled WGS sequence"/>
</dbReference>
<feature type="transmembrane region" description="Helical" evidence="7">
    <location>
        <begin position="67"/>
        <end position="86"/>
    </location>
</feature>
<feature type="transmembrane region" description="Helical" evidence="7">
    <location>
        <begin position="26"/>
        <end position="47"/>
    </location>
</feature>
<comment type="similarity">
    <text evidence="2">Belongs to the SLC34A transporter family.</text>
</comment>
<evidence type="ECO:0000256" key="3">
    <source>
        <dbReference type="ARBA" id="ARBA00022475"/>
    </source>
</evidence>
<comment type="subcellular location">
    <subcellularLocation>
        <location evidence="1">Cell membrane</location>
        <topology evidence="1">Multi-pass membrane protein</topology>
    </subcellularLocation>
</comment>
<dbReference type="EMBL" id="JNBR01000092">
    <property type="protein sequence ID" value="OQR97964.1"/>
    <property type="molecule type" value="Genomic_DNA"/>
</dbReference>
<keyword evidence="4 7" id="KW-0812">Transmembrane</keyword>
<evidence type="ECO:0000256" key="4">
    <source>
        <dbReference type="ARBA" id="ARBA00022692"/>
    </source>
</evidence>
<protein>
    <submittedName>
        <fullName evidence="8">Sodium-dependent phosphate transporter</fullName>
    </submittedName>
</protein>
<dbReference type="STRING" id="1202772.A0A1V9ZIZ6"/>
<organism evidence="8 9">
    <name type="scientific">Achlya hypogyna</name>
    <name type="common">Oomycete</name>
    <name type="synonym">Protoachlya hypogyna</name>
    <dbReference type="NCBI Taxonomy" id="1202772"/>
    <lineage>
        <taxon>Eukaryota</taxon>
        <taxon>Sar</taxon>
        <taxon>Stramenopiles</taxon>
        <taxon>Oomycota</taxon>
        <taxon>Saprolegniomycetes</taxon>
        <taxon>Saprolegniales</taxon>
        <taxon>Achlyaceae</taxon>
        <taxon>Achlya</taxon>
    </lineage>
</organism>
<feature type="transmembrane region" description="Helical" evidence="7">
    <location>
        <begin position="239"/>
        <end position="264"/>
    </location>
</feature>
<evidence type="ECO:0000313" key="8">
    <source>
        <dbReference type="EMBL" id="OQR97964.1"/>
    </source>
</evidence>
<sequence>MSNSTPKDEPYTAITEALPPSHSARILSIVGHTLAAFGALYCFLFAIKLLGDSLTLLFGCNTKTAFAFADNAIVGLMVGMVFTAILQSSSTVTSITVALVGAGGLSVQQSVPITMGANIGTCLTSTIVAFAQVGDKAQFERALAAGTVHDFYNIGTVLVLFPLELLLHPLERLATAMTGGGTGTFFSSPIDAILNPLYKLLLAVDKKTIEAVTAGTMACDDAQFLTAGVFYGSYTDGTLTAATIGGICLGVGLVLLVGALLVLVKTLQALLQGSAQRVISRVLDWNGYLNIAIGALVTFCVQSSSIVTSTLTPMAGLGVISLEQMYPLVIGANLGTTVTALLASLVTGSPEAVAVALVHFWFNVSGMLLFYPIPVMRKPIFAAARALGFASARYPPVAGYFLGTLFVLVPTIALGLTYLYNGSVAMVTSAIVSSAAIALATGIAAYWYMCKGGRARWVAFLEHKGKLRDEKRSHTPDV</sequence>
<dbReference type="InterPro" id="IPR003841">
    <property type="entry name" value="Na/Pi_transpt"/>
</dbReference>
<keyword evidence="5 7" id="KW-1133">Transmembrane helix</keyword>
<feature type="transmembrane region" description="Helical" evidence="7">
    <location>
        <begin position="291"/>
        <end position="313"/>
    </location>
</feature>
<accession>A0A1V9ZIZ6</accession>
<comment type="caution">
    <text evidence="8">The sequence shown here is derived from an EMBL/GenBank/DDBJ whole genome shotgun (WGS) entry which is preliminary data.</text>
</comment>
<gene>
    <name evidence="8" type="ORF">ACHHYP_09368</name>
</gene>
<dbReference type="NCBIfam" id="NF037997">
    <property type="entry name" value="Na_Pi_symport"/>
    <property type="match status" value="2"/>
</dbReference>
<evidence type="ECO:0000256" key="5">
    <source>
        <dbReference type="ARBA" id="ARBA00022989"/>
    </source>
</evidence>
<dbReference type="GO" id="GO:0005886">
    <property type="term" value="C:plasma membrane"/>
    <property type="evidence" value="ECO:0007669"/>
    <property type="project" value="UniProtKB-SubCell"/>
</dbReference>
<name>A0A1V9ZIZ6_ACHHY</name>
<dbReference type="GO" id="GO:0005436">
    <property type="term" value="F:sodium:phosphate symporter activity"/>
    <property type="evidence" value="ECO:0007669"/>
    <property type="project" value="InterPro"/>
</dbReference>
<proteinExistence type="inferred from homology"/>
<keyword evidence="6 7" id="KW-0472">Membrane</keyword>
<evidence type="ECO:0000256" key="7">
    <source>
        <dbReference type="SAM" id="Phobius"/>
    </source>
</evidence>
<keyword evidence="3" id="KW-1003">Cell membrane</keyword>
<dbReference type="OrthoDB" id="76259at2759"/>
<dbReference type="GO" id="GO:0044341">
    <property type="term" value="P:sodium-dependent phosphate transport"/>
    <property type="evidence" value="ECO:0007669"/>
    <property type="project" value="InterPro"/>
</dbReference>
<dbReference type="PANTHER" id="PTHR10010">
    <property type="entry name" value="SOLUTE CARRIER FAMILY 34 SODIUM PHOSPHATE , MEMBER 2-RELATED"/>
    <property type="match status" value="1"/>
</dbReference>